<dbReference type="OrthoDB" id="2157530at2759"/>
<organism evidence="2 3">
    <name type="scientific">Cryphonectria parasitica (strain ATCC 38755 / EP155)</name>
    <dbReference type="NCBI Taxonomy" id="660469"/>
    <lineage>
        <taxon>Eukaryota</taxon>
        <taxon>Fungi</taxon>
        <taxon>Dikarya</taxon>
        <taxon>Ascomycota</taxon>
        <taxon>Pezizomycotina</taxon>
        <taxon>Sordariomycetes</taxon>
        <taxon>Sordariomycetidae</taxon>
        <taxon>Diaporthales</taxon>
        <taxon>Cryphonectriaceae</taxon>
        <taxon>Cryphonectria-Endothia species complex</taxon>
        <taxon>Cryphonectria</taxon>
    </lineage>
</organism>
<dbReference type="PANTHER" id="PTHR24148">
    <property type="entry name" value="ANKYRIN REPEAT DOMAIN-CONTAINING PROTEIN 39 HOMOLOG-RELATED"/>
    <property type="match status" value="1"/>
</dbReference>
<evidence type="ECO:0000313" key="2">
    <source>
        <dbReference type="EMBL" id="KAF3771032.1"/>
    </source>
</evidence>
<sequence>MAESLLYKPLPHSPNSRFIRVLDVQAALHLEGFDEPIRSKLRIINIDASPSPRFSAISYVWGEDKGEPLTIFCGEHLVSTLPNLHSALKFLRKKLGSFTLWVDAICIDQADIKDKEKQIPMMGDIYMKAEFVYVWLGEGSAKTQRALAYLGQPPFMSYFLPGGLTEDVEWIRRIWTYQEIILATNPVI</sequence>
<keyword evidence="3" id="KW-1185">Reference proteome</keyword>
<dbReference type="Pfam" id="PF06985">
    <property type="entry name" value="HET"/>
    <property type="match status" value="1"/>
</dbReference>
<dbReference type="RefSeq" id="XP_040781993.1">
    <property type="nucleotide sequence ID" value="XM_040916487.1"/>
</dbReference>
<evidence type="ECO:0000259" key="1">
    <source>
        <dbReference type="Pfam" id="PF06985"/>
    </source>
</evidence>
<comment type="caution">
    <text evidence="2">The sequence shown here is derived from an EMBL/GenBank/DDBJ whole genome shotgun (WGS) entry which is preliminary data.</text>
</comment>
<dbReference type="AlphaFoldDB" id="A0A9P5CV08"/>
<reference evidence="2" key="1">
    <citation type="journal article" date="2020" name="Phytopathology">
        <title>Genome sequence of the chestnut blight fungus Cryphonectria parasitica EP155: A fundamental resource for an archetypical invasive plant pathogen.</title>
        <authorList>
            <person name="Crouch J.A."/>
            <person name="Dawe A."/>
            <person name="Aerts A."/>
            <person name="Barry K."/>
            <person name="Churchill A.C.L."/>
            <person name="Grimwood J."/>
            <person name="Hillman B."/>
            <person name="Milgroom M.G."/>
            <person name="Pangilinan J."/>
            <person name="Smith M."/>
            <person name="Salamov A."/>
            <person name="Schmutz J."/>
            <person name="Yadav J."/>
            <person name="Grigoriev I.V."/>
            <person name="Nuss D."/>
        </authorList>
    </citation>
    <scope>NUCLEOTIDE SEQUENCE</scope>
    <source>
        <strain evidence="2">EP155</strain>
    </source>
</reference>
<feature type="domain" description="Heterokaryon incompatibility" evidence="1">
    <location>
        <begin position="54"/>
        <end position="148"/>
    </location>
</feature>
<protein>
    <recommendedName>
        <fullName evidence="1">Heterokaryon incompatibility domain-containing protein</fullName>
    </recommendedName>
</protein>
<name>A0A9P5CV08_CRYP1</name>
<proteinExistence type="predicted"/>
<gene>
    <name evidence="2" type="ORF">M406DRAFT_247798</name>
</gene>
<evidence type="ECO:0000313" key="3">
    <source>
        <dbReference type="Proteomes" id="UP000803844"/>
    </source>
</evidence>
<dbReference type="InterPro" id="IPR052895">
    <property type="entry name" value="HetReg/Transcr_Mod"/>
</dbReference>
<dbReference type="GeneID" id="63833616"/>
<dbReference type="PANTHER" id="PTHR24148:SF64">
    <property type="entry name" value="HETEROKARYON INCOMPATIBILITY DOMAIN-CONTAINING PROTEIN"/>
    <property type="match status" value="1"/>
</dbReference>
<accession>A0A9P5CV08</accession>
<dbReference type="Proteomes" id="UP000803844">
    <property type="component" value="Unassembled WGS sequence"/>
</dbReference>
<dbReference type="EMBL" id="MU032344">
    <property type="protein sequence ID" value="KAF3771032.1"/>
    <property type="molecule type" value="Genomic_DNA"/>
</dbReference>
<feature type="non-terminal residue" evidence="2">
    <location>
        <position position="188"/>
    </location>
</feature>
<dbReference type="InterPro" id="IPR010730">
    <property type="entry name" value="HET"/>
</dbReference>